<evidence type="ECO:0000313" key="2">
    <source>
        <dbReference type="EMBL" id="SDX98398.1"/>
    </source>
</evidence>
<gene>
    <name evidence="2" type="ORF">SAMN05216215_101851</name>
</gene>
<protein>
    <submittedName>
        <fullName evidence="2">Uncharacterized protein</fullName>
    </submittedName>
</protein>
<feature type="region of interest" description="Disordered" evidence="1">
    <location>
        <begin position="1"/>
        <end position="36"/>
    </location>
</feature>
<keyword evidence="3" id="KW-1185">Reference proteome</keyword>
<reference evidence="3" key="1">
    <citation type="submission" date="2016-10" db="EMBL/GenBank/DDBJ databases">
        <authorList>
            <person name="Varghese N."/>
            <person name="Submissions S."/>
        </authorList>
    </citation>
    <scope>NUCLEOTIDE SEQUENCE [LARGE SCALE GENOMIC DNA]</scope>
    <source>
        <strain evidence="3">CGMCC 4.3530</strain>
    </source>
</reference>
<dbReference type="AlphaFoldDB" id="A0A1H3G6Y8"/>
<dbReference type="Proteomes" id="UP000199529">
    <property type="component" value="Unassembled WGS sequence"/>
</dbReference>
<evidence type="ECO:0000313" key="3">
    <source>
        <dbReference type="Proteomes" id="UP000199529"/>
    </source>
</evidence>
<proteinExistence type="predicted"/>
<dbReference type="STRING" id="418495.SAMN05216215_101851"/>
<organism evidence="2 3">
    <name type="scientific">Saccharopolyspora shandongensis</name>
    <dbReference type="NCBI Taxonomy" id="418495"/>
    <lineage>
        <taxon>Bacteria</taxon>
        <taxon>Bacillati</taxon>
        <taxon>Actinomycetota</taxon>
        <taxon>Actinomycetes</taxon>
        <taxon>Pseudonocardiales</taxon>
        <taxon>Pseudonocardiaceae</taxon>
        <taxon>Saccharopolyspora</taxon>
    </lineage>
</organism>
<dbReference type="EMBL" id="FNOK01000018">
    <property type="protein sequence ID" value="SDX98398.1"/>
    <property type="molecule type" value="Genomic_DNA"/>
</dbReference>
<dbReference type="RefSeq" id="WP_143061011.1">
    <property type="nucleotide sequence ID" value="NZ_FNOK01000018.1"/>
</dbReference>
<name>A0A1H3G6Y8_9PSEU</name>
<accession>A0A1H3G6Y8</accession>
<evidence type="ECO:0000256" key="1">
    <source>
        <dbReference type="SAM" id="MobiDB-lite"/>
    </source>
</evidence>
<sequence>MSATDSVTEETRCPSVHGGRVRHRPRTTPNGEPVTMPYLDLPYGQGQRQVILTVCCDALLVPPLDEDPEHLVDCSGITPRLVTS</sequence>